<gene>
    <name evidence="1" type="ORF">DQG23_28335</name>
</gene>
<dbReference type="PANTHER" id="PTHR37816:SF2">
    <property type="entry name" value="DNA TOPOLOGY MODULATION PROTEIN FLAR-RELATED PROTEIN"/>
    <property type="match status" value="1"/>
</dbReference>
<dbReference type="InterPro" id="IPR027417">
    <property type="entry name" value="P-loop_NTPase"/>
</dbReference>
<dbReference type="Proteomes" id="UP000250369">
    <property type="component" value="Unassembled WGS sequence"/>
</dbReference>
<protein>
    <submittedName>
        <fullName evidence="1">DNA topology modulation protein FlaR</fullName>
    </submittedName>
</protein>
<evidence type="ECO:0000313" key="2">
    <source>
        <dbReference type="Proteomes" id="UP000250369"/>
    </source>
</evidence>
<accession>A0A329M9S8</accession>
<dbReference type="RefSeq" id="WP_113034405.1">
    <property type="nucleotide sequence ID" value="NZ_QMFB01000020.1"/>
</dbReference>
<dbReference type="InterPro" id="IPR052922">
    <property type="entry name" value="Cytidylate_Kinase-2"/>
</dbReference>
<comment type="caution">
    <text evidence="1">The sequence shown here is derived from an EMBL/GenBank/DDBJ whole genome shotgun (WGS) entry which is preliminary data.</text>
</comment>
<evidence type="ECO:0000313" key="1">
    <source>
        <dbReference type="EMBL" id="RAV16745.1"/>
    </source>
</evidence>
<organism evidence="1 2">
    <name type="scientific">Paenibacillus contaminans</name>
    <dbReference type="NCBI Taxonomy" id="450362"/>
    <lineage>
        <taxon>Bacteria</taxon>
        <taxon>Bacillati</taxon>
        <taxon>Bacillota</taxon>
        <taxon>Bacilli</taxon>
        <taxon>Bacillales</taxon>
        <taxon>Paenibacillaceae</taxon>
        <taxon>Paenibacillus</taxon>
    </lineage>
</organism>
<dbReference type="SUPFAM" id="SSF52540">
    <property type="entry name" value="P-loop containing nucleoside triphosphate hydrolases"/>
    <property type="match status" value="1"/>
</dbReference>
<dbReference type="OrthoDB" id="1201990at2"/>
<sequence length="164" mass="18929">MIRIHIIGGAGSGKSYIAALLSQKLTIPHYDLDDIFWDNEVDVYGVKAPEQQRDQKLREIVSQDSWIIEGVYRSWVEPSFSAANNIIVLMPPLSVQESRIWKRYEERISGVVPSKKRETYEGVKNLLEWNKEYNLIKLPHFTANCGYTEKIITVSNNLDVLELF</sequence>
<name>A0A329M9S8_9BACL</name>
<dbReference type="PANTHER" id="PTHR37816">
    <property type="entry name" value="YALI0E33011P"/>
    <property type="match status" value="1"/>
</dbReference>
<keyword evidence="2" id="KW-1185">Reference proteome</keyword>
<reference evidence="1 2" key="1">
    <citation type="journal article" date="2009" name="Int. J. Syst. Evol. Microbiol.">
        <title>Paenibacillus contaminans sp. nov., isolated from a contaminated laboratory plate.</title>
        <authorList>
            <person name="Chou J.H."/>
            <person name="Lee J.H."/>
            <person name="Lin M.C."/>
            <person name="Chang P.S."/>
            <person name="Arun A.B."/>
            <person name="Young C.C."/>
            <person name="Chen W.M."/>
        </authorList>
    </citation>
    <scope>NUCLEOTIDE SEQUENCE [LARGE SCALE GENOMIC DNA]</scope>
    <source>
        <strain evidence="1 2">CKOBP-6</strain>
    </source>
</reference>
<dbReference type="Gene3D" id="3.40.50.300">
    <property type="entry name" value="P-loop containing nucleotide triphosphate hydrolases"/>
    <property type="match status" value="1"/>
</dbReference>
<proteinExistence type="predicted"/>
<dbReference type="AlphaFoldDB" id="A0A329M9S8"/>
<dbReference type="EMBL" id="QMFB01000020">
    <property type="protein sequence ID" value="RAV16745.1"/>
    <property type="molecule type" value="Genomic_DNA"/>
</dbReference>